<sequence>MVKKVSKKNWLKWLYRGLIIIGITAICYPLISQVYYQYLTKQEVSQFEAQKGNLETAEVRERIELAHAYNRTLTPAKIGDPFTKEEEKGVAEYARMLQVAEKIGYVTIPSIDQEIPIRAGTSEAVLQDGAGHLEGTSLPVGGESTHTVITAHRGLPSARLFTDLDKVKVGDIFYITNIKETLAYKVDQILTVKPDNFNPVLVSQGHDYATLLTCTPYMINSHRLLVRGERIALPEKEEKKAKKINRYKKYYWFIISAGLVLLILLCYLTYRFIKRKRK</sequence>
<gene>
    <name evidence="4" type="ORF">SAMN02910293_00148</name>
</gene>
<keyword evidence="5" id="KW-1185">Reference proteome</keyword>
<dbReference type="NCBIfam" id="NF033745">
    <property type="entry name" value="class_C_sortase"/>
    <property type="match status" value="1"/>
</dbReference>
<evidence type="ECO:0000256" key="2">
    <source>
        <dbReference type="PIRSR" id="PIRSR605754-1"/>
    </source>
</evidence>
<dbReference type="CDD" id="cd05827">
    <property type="entry name" value="Sortase_C"/>
    <property type="match status" value="1"/>
</dbReference>
<protein>
    <submittedName>
        <fullName evidence="4">LPXTG-site transpeptidase (Sortase) family protein</fullName>
    </submittedName>
</protein>
<dbReference type="STRING" id="439219.SAMN02910293_00148"/>
<reference evidence="4 5" key="1">
    <citation type="submission" date="2016-10" db="EMBL/GenBank/DDBJ databases">
        <authorList>
            <person name="de Groot N.N."/>
        </authorList>
    </citation>
    <scope>NUCLEOTIDE SEQUENCE [LARGE SCALE GENOMIC DNA]</scope>
    <source>
        <strain evidence="4 5">A-4</strain>
    </source>
</reference>
<name>A0A1G6A228_9STRE</name>
<keyword evidence="3" id="KW-0812">Transmembrane</keyword>
<dbReference type="NCBIfam" id="TIGR01076">
    <property type="entry name" value="sortase_fam"/>
    <property type="match status" value="1"/>
</dbReference>
<evidence type="ECO:0000313" key="4">
    <source>
        <dbReference type="EMBL" id="SDB02538.1"/>
    </source>
</evidence>
<proteinExistence type="predicted"/>
<feature type="transmembrane region" description="Helical" evidence="3">
    <location>
        <begin position="13"/>
        <end position="31"/>
    </location>
</feature>
<evidence type="ECO:0000256" key="1">
    <source>
        <dbReference type="ARBA" id="ARBA00022801"/>
    </source>
</evidence>
<dbReference type="SUPFAM" id="SSF63817">
    <property type="entry name" value="Sortase"/>
    <property type="match status" value="1"/>
</dbReference>
<feature type="active site" description="Acyl-thioester intermediate" evidence="2">
    <location>
        <position position="214"/>
    </location>
</feature>
<dbReference type="EMBL" id="FMXP01000002">
    <property type="protein sequence ID" value="SDB02538.1"/>
    <property type="molecule type" value="Genomic_DNA"/>
</dbReference>
<evidence type="ECO:0000256" key="3">
    <source>
        <dbReference type="SAM" id="Phobius"/>
    </source>
</evidence>
<accession>A0A1G6A228</accession>
<dbReference type="GO" id="GO:0016787">
    <property type="term" value="F:hydrolase activity"/>
    <property type="evidence" value="ECO:0007669"/>
    <property type="project" value="UniProtKB-KW"/>
</dbReference>
<keyword evidence="3" id="KW-0472">Membrane</keyword>
<dbReference type="Pfam" id="PF04203">
    <property type="entry name" value="Sortase"/>
    <property type="match status" value="1"/>
</dbReference>
<dbReference type="RefSeq" id="WP_018164825.1">
    <property type="nucleotide sequence ID" value="NZ_FMXP01000002.1"/>
</dbReference>
<keyword evidence="1" id="KW-0378">Hydrolase</keyword>
<dbReference type="Proteomes" id="UP000182508">
    <property type="component" value="Unassembled WGS sequence"/>
</dbReference>
<dbReference type="InterPro" id="IPR042002">
    <property type="entry name" value="Sortase_C"/>
</dbReference>
<feature type="active site" description="Proton donor/acceptor" evidence="2">
    <location>
        <position position="152"/>
    </location>
</feature>
<dbReference type="AlphaFoldDB" id="A0A1G6A228"/>
<feature type="transmembrane region" description="Helical" evidence="3">
    <location>
        <begin position="250"/>
        <end position="270"/>
    </location>
</feature>
<dbReference type="InterPro" id="IPR023365">
    <property type="entry name" value="Sortase_dom-sf"/>
</dbReference>
<evidence type="ECO:0000313" key="5">
    <source>
        <dbReference type="Proteomes" id="UP000182508"/>
    </source>
</evidence>
<keyword evidence="3" id="KW-1133">Transmembrane helix</keyword>
<dbReference type="eggNOG" id="COG3764">
    <property type="taxonomic scope" value="Bacteria"/>
</dbReference>
<dbReference type="InterPro" id="IPR005754">
    <property type="entry name" value="Sortase"/>
</dbReference>
<dbReference type="Gene3D" id="2.40.260.10">
    <property type="entry name" value="Sortase"/>
    <property type="match status" value="1"/>
</dbReference>
<organism evidence="4 5">
    <name type="scientific">Streptococcus henryi</name>
    <dbReference type="NCBI Taxonomy" id="439219"/>
    <lineage>
        <taxon>Bacteria</taxon>
        <taxon>Bacillati</taxon>
        <taxon>Bacillota</taxon>
        <taxon>Bacilli</taxon>
        <taxon>Lactobacillales</taxon>
        <taxon>Streptococcaceae</taxon>
        <taxon>Streptococcus</taxon>
    </lineage>
</organism>